<evidence type="ECO:0000313" key="2">
    <source>
        <dbReference type="Proteomes" id="UP000260790"/>
    </source>
</evidence>
<sequence>MPKIAVLPVSGCCLLRANPKNRRFARKRVLPFTGKSQKTPFCP</sequence>
<reference evidence="1 2" key="1">
    <citation type="submission" date="2018-08" db="EMBL/GenBank/DDBJ databases">
        <title>A genome reference for cultivated species of the human gut microbiota.</title>
        <authorList>
            <person name="Zou Y."/>
            <person name="Xue W."/>
            <person name="Luo G."/>
        </authorList>
    </citation>
    <scope>NUCLEOTIDE SEQUENCE [LARGE SCALE GENOMIC DNA]</scope>
    <source>
        <strain evidence="1 2">TF10-9AT</strain>
    </source>
</reference>
<dbReference type="AlphaFoldDB" id="A0A8B2Z8Y8"/>
<gene>
    <name evidence="1" type="ORF">DXD09_00460</name>
</gene>
<evidence type="ECO:0000313" key="1">
    <source>
        <dbReference type="EMBL" id="RGK48242.1"/>
    </source>
</evidence>
<name>A0A8B2Z8Y8_9LACO</name>
<proteinExistence type="predicted"/>
<accession>A0A8B2Z8Y8</accession>
<dbReference type="EMBL" id="QSQR01000001">
    <property type="protein sequence ID" value="RGK48242.1"/>
    <property type="molecule type" value="Genomic_DNA"/>
</dbReference>
<protein>
    <submittedName>
        <fullName evidence="1">Vitamin B12-binding protein</fullName>
    </submittedName>
</protein>
<comment type="caution">
    <text evidence="1">The sequence shown here is derived from an EMBL/GenBank/DDBJ whole genome shotgun (WGS) entry which is preliminary data.</text>
</comment>
<dbReference type="Proteomes" id="UP000260790">
    <property type="component" value="Unassembled WGS sequence"/>
</dbReference>
<organism evidence="1 2">
    <name type="scientific">Ligilactobacillus ruminis</name>
    <dbReference type="NCBI Taxonomy" id="1623"/>
    <lineage>
        <taxon>Bacteria</taxon>
        <taxon>Bacillati</taxon>
        <taxon>Bacillota</taxon>
        <taxon>Bacilli</taxon>
        <taxon>Lactobacillales</taxon>
        <taxon>Lactobacillaceae</taxon>
        <taxon>Ligilactobacillus</taxon>
    </lineage>
</organism>